<evidence type="ECO:0000313" key="3">
    <source>
        <dbReference type="Proteomes" id="UP000189883"/>
    </source>
</evidence>
<proteinExistence type="inferred from homology"/>
<dbReference type="Gene3D" id="3.90.70.10">
    <property type="entry name" value="Cysteine proteinases"/>
    <property type="match status" value="1"/>
</dbReference>
<dbReference type="InterPro" id="IPR000169">
    <property type="entry name" value="Pept_cys_AS"/>
</dbReference>
<dbReference type="GO" id="GO:0043418">
    <property type="term" value="P:homocysteine catabolic process"/>
    <property type="evidence" value="ECO:0007669"/>
    <property type="project" value="TreeGrafter"/>
</dbReference>
<keyword evidence="1 2" id="KW-0031">Aminopeptidase</keyword>
<dbReference type="RefSeq" id="WP_014938652.1">
    <property type="nucleotide sequence ID" value="NZ_CP011859.1"/>
</dbReference>
<dbReference type="GO" id="GO:0009636">
    <property type="term" value="P:response to toxic substance"/>
    <property type="evidence" value="ECO:0007669"/>
    <property type="project" value="TreeGrafter"/>
</dbReference>
<evidence type="ECO:0000313" key="2">
    <source>
        <dbReference type="EMBL" id="AQY22851.1"/>
    </source>
</evidence>
<accession>A0A1S7DUW1</accession>
<dbReference type="GO" id="GO:0006508">
    <property type="term" value="P:proteolysis"/>
    <property type="evidence" value="ECO:0007669"/>
    <property type="project" value="UniProtKB-KW"/>
</dbReference>
<dbReference type="GO" id="GO:0005737">
    <property type="term" value="C:cytoplasm"/>
    <property type="evidence" value="ECO:0007669"/>
    <property type="project" value="TreeGrafter"/>
</dbReference>
<protein>
    <recommendedName>
        <fullName evidence="1">Aminopeptidase</fullName>
    </recommendedName>
</protein>
<sequence length="398" mass="44814">MIKTKLTTLAMVSCATFAFAQDGLVNSLKNNQSENPDFKFTVIKENGVTPVKDQGSSGTCWSYSGNSFLESEMIRMGKTPVDLAEIFTARNSYHDKAKLYVLNNGAISWGDGGELHDVINMYRKYGAVPQEVYSGLKEGQTRNNFSEMQAIIKSMLDAYVKNPSGKLSSNWLSNIDAILDSYLGKYPTQFTYKGKQYTPQTFAKEVVGIVPEDYVGISSYKDYAYYEKFVVPIPDNWSHETMWNVPMEDLTTIIDYAIKNGHTVGWATDVSEPYFSYKNGVAYVPDLDLDNLNAATKKDLFKGPKPDKKITEEMRQEALNNLSTTDDHGMHIVGIAKDQTGKEYYMVKNSWGTTNDYEGYLYVTKPYVLYKTTGILLHKDGIPKNITKKFKINTNIGL</sequence>
<evidence type="ECO:0000256" key="1">
    <source>
        <dbReference type="PIRNR" id="PIRNR005700"/>
    </source>
</evidence>
<organism evidence="2 3">
    <name type="scientific">Riemerella anatipestifer</name>
    <name type="common">Moraxella anatipestifer</name>
    <dbReference type="NCBI Taxonomy" id="34085"/>
    <lineage>
        <taxon>Bacteria</taxon>
        <taxon>Pseudomonadati</taxon>
        <taxon>Bacteroidota</taxon>
        <taxon>Flavobacteriia</taxon>
        <taxon>Flavobacteriales</taxon>
        <taxon>Weeksellaceae</taxon>
        <taxon>Riemerella</taxon>
    </lineage>
</organism>
<dbReference type="Proteomes" id="UP000189883">
    <property type="component" value="Chromosome"/>
</dbReference>
<dbReference type="PIRSF" id="PIRSF005700">
    <property type="entry name" value="PepC"/>
    <property type="match status" value="1"/>
</dbReference>
<dbReference type="PANTHER" id="PTHR10363:SF2">
    <property type="entry name" value="BLEOMYCIN HYDROLASE"/>
    <property type="match status" value="1"/>
</dbReference>
<keyword evidence="1" id="KW-0788">Thiol protease</keyword>
<dbReference type="InterPro" id="IPR038765">
    <property type="entry name" value="Papain-like_cys_pep_sf"/>
</dbReference>
<keyword evidence="1" id="KW-0378">Hydrolase</keyword>
<comment type="similarity">
    <text evidence="1">Belongs to the peptidase C1 family.</text>
</comment>
<name>A0A1S7DUW1_RIEAN</name>
<dbReference type="InterPro" id="IPR004134">
    <property type="entry name" value="Peptidase_C1B"/>
</dbReference>
<dbReference type="AlphaFoldDB" id="A0A1S7DUW1"/>
<reference evidence="2 3" key="1">
    <citation type="submission" date="2015-06" db="EMBL/GenBank/DDBJ databases">
        <title>R. anatipestifer strain HXb2 is the most virulent strain so far, and the genome sequence would help us uncover the pathogenesis.</title>
        <authorList>
            <person name="Hu Q."/>
            <person name="Qi J."/>
            <person name="Bo H."/>
            <person name="Liu G."/>
            <person name="Tao M."/>
            <person name="Ding Y."/>
            <person name="Xue Y."/>
        </authorList>
    </citation>
    <scope>NUCLEOTIDE SEQUENCE [LARGE SCALE GENOMIC DNA]</scope>
    <source>
        <strain evidence="2 3">HXb2</strain>
    </source>
</reference>
<gene>
    <name evidence="2" type="primary">pepE</name>
    <name evidence="2" type="ORF">AB406_1910</name>
</gene>
<dbReference type="SUPFAM" id="SSF54001">
    <property type="entry name" value="Cysteine proteinases"/>
    <property type="match status" value="1"/>
</dbReference>
<dbReference type="PANTHER" id="PTHR10363">
    <property type="entry name" value="BLEOMYCIN HYDROLASE"/>
    <property type="match status" value="1"/>
</dbReference>
<dbReference type="PROSITE" id="PS00139">
    <property type="entry name" value="THIOL_PROTEASE_CYS"/>
    <property type="match status" value="1"/>
</dbReference>
<dbReference type="GO" id="GO:0070005">
    <property type="term" value="F:cysteine-type aminopeptidase activity"/>
    <property type="evidence" value="ECO:0007669"/>
    <property type="project" value="InterPro"/>
</dbReference>
<dbReference type="EMBL" id="CP011859">
    <property type="protein sequence ID" value="AQY22851.1"/>
    <property type="molecule type" value="Genomic_DNA"/>
</dbReference>
<dbReference type="Pfam" id="PF03051">
    <property type="entry name" value="Peptidase_C1_2"/>
    <property type="match status" value="1"/>
</dbReference>
<keyword evidence="1" id="KW-0645">Protease</keyword>